<feature type="transmembrane region" description="Helical" evidence="5">
    <location>
        <begin position="91"/>
        <end position="114"/>
    </location>
</feature>
<organism evidence="7 8">
    <name type="scientific">Aplysia californica</name>
    <name type="common">California sea hare</name>
    <dbReference type="NCBI Taxonomy" id="6500"/>
    <lineage>
        <taxon>Eukaryota</taxon>
        <taxon>Metazoa</taxon>
        <taxon>Spiralia</taxon>
        <taxon>Lophotrochozoa</taxon>
        <taxon>Mollusca</taxon>
        <taxon>Gastropoda</taxon>
        <taxon>Heterobranchia</taxon>
        <taxon>Euthyneura</taxon>
        <taxon>Tectipleura</taxon>
        <taxon>Aplysiida</taxon>
        <taxon>Aplysioidea</taxon>
        <taxon>Aplysiidae</taxon>
        <taxon>Aplysia</taxon>
    </lineage>
</organism>
<evidence type="ECO:0000256" key="2">
    <source>
        <dbReference type="ARBA" id="ARBA00022692"/>
    </source>
</evidence>
<dbReference type="InterPro" id="IPR052954">
    <property type="entry name" value="GPCR-Ligand_Int"/>
</dbReference>
<dbReference type="Pfam" id="PF00001">
    <property type="entry name" value="7tm_1"/>
    <property type="match status" value="1"/>
</dbReference>
<proteinExistence type="predicted"/>
<feature type="transmembrane region" description="Helical" evidence="5">
    <location>
        <begin position="51"/>
        <end position="79"/>
    </location>
</feature>
<dbReference type="GeneID" id="101860414"/>
<name>A0ABM0JR27_APLCA</name>
<dbReference type="PROSITE" id="PS50262">
    <property type="entry name" value="G_PROTEIN_RECEP_F1_2"/>
    <property type="match status" value="1"/>
</dbReference>
<evidence type="ECO:0000259" key="6">
    <source>
        <dbReference type="PROSITE" id="PS50262"/>
    </source>
</evidence>
<dbReference type="PANTHER" id="PTHR46641">
    <property type="entry name" value="FMRFAMIDE RECEPTOR-RELATED"/>
    <property type="match status" value="1"/>
</dbReference>
<dbReference type="PANTHER" id="PTHR46641:SF2">
    <property type="entry name" value="FMRFAMIDE RECEPTOR"/>
    <property type="match status" value="1"/>
</dbReference>
<feature type="transmembrane region" description="Helical" evidence="5">
    <location>
        <begin position="327"/>
        <end position="349"/>
    </location>
</feature>
<gene>
    <name evidence="8" type="primary">LOC101860414</name>
</gene>
<comment type="subcellular location">
    <subcellularLocation>
        <location evidence="1">Membrane</location>
    </subcellularLocation>
</comment>
<dbReference type="SUPFAM" id="SSF81321">
    <property type="entry name" value="Family A G protein-coupled receptor-like"/>
    <property type="match status" value="1"/>
</dbReference>
<evidence type="ECO:0000256" key="3">
    <source>
        <dbReference type="ARBA" id="ARBA00022989"/>
    </source>
</evidence>
<feature type="transmembrane region" description="Helical" evidence="5">
    <location>
        <begin position="145"/>
        <end position="163"/>
    </location>
</feature>
<keyword evidence="2 5" id="KW-0812">Transmembrane</keyword>
<sequence>MLDVMEKFLVSNFNSSDRLESPPGSAGMCMSLDTNLTSSELPSLLSYETRMFFVIINFMVLCPLVAIFGIFTNIINIVVFTKQGFTETINISLLCLAISDLCGLLPLPWMGIALNPWFSQTDLPFSVTEMLSPTAGFPHNCFSRITGWITALVALERSLCIAFPLKVKIFMTRTVVICVNVTIFVCMILGILPLYATAYYDWKFYPEKNKTLLGILYTENKDEVQSISLIFTDLIGPLSAFTVVLVSMVVIRIKLVQKVKWRQTASASSSAMSKGKQLPAKENRVVAMVTIISVIFIICFTPMSLFLTVRAFMPELSVIGRYANMNWAFLSTAFLMESINSSTNIFIYYNMSSKFKDTFQGIFFKRGHKQARRRNVLR</sequence>
<dbReference type="InterPro" id="IPR017452">
    <property type="entry name" value="GPCR_Rhodpsn_7TM"/>
</dbReference>
<dbReference type="Gene3D" id="1.20.1070.10">
    <property type="entry name" value="Rhodopsin 7-helix transmembrane proteins"/>
    <property type="match status" value="1"/>
</dbReference>
<keyword evidence="3 5" id="KW-1133">Transmembrane helix</keyword>
<evidence type="ECO:0000313" key="8">
    <source>
        <dbReference type="RefSeq" id="XP_005099532.1"/>
    </source>
</evidence>
<dbReference type="RefSeq" id="XP_005099532.1">
    <property type="nucleotide sequence ID" value="XM_005099475.1"/>
</dbReference>
<evidence type="ECO:0000256" key="4">
    <source>
        <dbReference type="ARBA" id="ARBA00023136"/>
    </source>
</evidence>
<evidence type="ECO:0000256" key="1">
    <source>
        <dbReference type="ARBA" id="ARBA00004370"/>
    </source>
</evidence>
<feature type="transmembrane region" description="Helical" evidence="5">
    <location>
        <begin position="234"/>
        <end position="253"/>
    </location>
</feature>
<dbReference type="InterPro" id="IPR000276">
    <property type="entry name" value="GPCR_Rhodpsn"/>
</dbReference>
<feature type="transmembrane region" description="Helical" evidence="5">
    <location>
        <begin position="175"/>
        <end position="196"/>
    </location>
</feature>
<keyword evidence="7" id="KW-1185">Reference proteome</keyword>
<keyword evidence="4 5" id="KW-0472">Membrane</keyword>
<feature type="domain" description="G-protein coupled receptors family 1 profile" evidence="6">
    <location>
        <begin position="72"/>
        <end position="348"/>
    </location>
</feature>
<dbReference type="Proteomes" id="UP000694888">
    <property type="component" value="Unplaced"/>
</dbReference>
<dbReference type="PRINTS" id="PR00237">
    <property type="entry name" value="GPCRRHODOPSN"/>
</dbReference>
<protein>
    <submittedName>
        <fullName evidence="8">FMRFamide receptor-like</fullName>
    </submittedName>
</protein>
<reference evidence="8" key="1">
    <citation type="submission" date="2025-08" db="UniProtKB">
        <authorList>
            <consortium name="RefSeq"/>
        </authorList>
    </citation>
    <scope>IDENTIFICATION</scope>
</reference>
<evidence type="ECO:0000313" key="7">
    <source>
        <dbReference type="Proteomes" id="UP000694888"/>
    </source>
</evidence>
<feature type="transmembrane region" description="Helical" evidence="5">
    <location>
        <begin position="285"/>
        <end position="307"/>
    </location>
</feature>
<evidence type="ECO:0000256" key="5">
    <source>
        <dbReference type="SAM" id="Phobius"/>
    </source>
</evidence>
<accession>A0ABM0JR27</accession>